<proteinExistence type="predicted"/>
<evidence type="ECO:0000256" key="1">
    <source>
        <dbReference type="SAM" id="MobiDB-lite"/>
    </source>
</evidence>
<feature type="compositionally biased region" description="Polar residues" evidence="1">
    <location>
        <begin position="704"/>
        <end position="713"/>
    </location>
</feature>
<feature type="compositionally biased region" description="Polar residues" evidence="1">
    <location>
        <begin position="509"/>
        <end position="521"/>
    </location>
</feature>
<dbReference type="PANTHER" id="PTHR42070">
    <property type="entry name" value="FILAMENT ASSOCIATED PROTEIN, PUTATIVE (AFU_ORTHOLOGUE AFUA_8G06630)-RELATED"/>
    <property type="match status" value="1"/>
</dbReference>
<feature type="domain" description="BZIP" evidence="2">
    <location>
        <begin position="58"/>
        <end position="73"/>
    </location>
</feature>
<protein>
    <submittedName>
        <fullName evidence="3">Basic-leucine zipper domain</fullName>
    </submittedName>
</protein>
<evidence type="ECO:0000313" key="4">
    <source>
        <dbReference type="Proteomes" id="UP000054845"/>
    </source>
</evidence>
<evidence type="ECO:0000313" key="3">
    <source>
        <dbReference type="EMBL" id="CEH17117.1"/>
    </source>
</evidence>
<sequence length="713" mass="75311">MQSPEASLKRKPAASAVSNPTKTVRRSVTPVSDDEGDVSGRLGPGEGGDAGNEPSVTKRTLQNRKAQREFRKRREARVRDLEERCRRFDQMGLEANAELQRIARRLKDENEALRGLLDSVNAAGHSAQRQHSASTSRGNAKDSAVSPSGLSVCHFDWQISNPNAYITDAFRGNQETGGNQTRPGLSQVKSRQRSQSSVPQIINIDGAQRGNARHSPSAISDGADGANNARPKSPLLSLRGLSGTQASANAQEKQQQNADVVYEPAGSSLGGFGGSGTGGSAMLGLPPSASQQFSTATTANIAGNMPTNSSSSLFPFPQRTYQNDALLNPNPIPFAFNLSSNASHSPPDQSWWDAMCGGGMLTPGQDPTALDEKAQVVAAAQQQSNSDRSSGGPSGIFGGTPIDFSAFLSGGFTPTGTFGAQNFDGSQANDVSRLSNQRSNAVSMEKKLSASPSMPPPMPPTAHAQMFLRLLERKLASRDFSPYASLGFQPPSMYQDNSATHQTKDAGTKSGSSMWRIPSSTDRTKATTIWRAPGHGSSPLAQSSSAASMTPSSVYSRLSQHPAFLRTSEKELEELVDALEPRHSSGSPSSGRSASTADRSAQSLERRSSSQSSNRSSDDFFTNATRQKDAVAATQARGQAPNTGRPPVAAGARKAPQPPESGAARSPHSSAMELDENAVTQILDMLDAKRGGNQAQSSHRDASDSNAPSMMAT</sequence>
<dbReference type="GO" id="GO:0003700">
    <property type="term" value="F:DNA-binding transcription factor activity"/>
    <property type="evidence" value="ECO:0007669"/>
    <property type="project" value="InterPro"/>
</dbReference>
<evidence type="ECO:0000259" key="2">
    <source>
        <dbReference type="PROSITE" id="PS00036"/>
    </source>
</evidence>
<feature type="compositionally biased region" description="Low complexity" evidence="1">
    <location>
        <begin position="584"/>
        <end position="615"/>
    </location>
</feature>
<dbReference type="Proteomes" id="UP000054845">
    <property type="component" value="Unassembled WGS sequence"/>
</dbReference>
<feature type="region of interest" description="Disordered" evidence="1">
    <location>
        <begin position="121"/>
        <end position="147"/>
    </location>
</feature>
<dbReference type="OrthoDB" id="5374328at2759"/>
<dbReference type="AlphaFoldDB" id="A0A0P1BM20"/>
<feature type="region of interest" description="Disordered" evidence="1">
    <location>
        <begin position="579"/>
        <end position="713"/>
    </location>
</feature>
<feature type="region of interest" description="Disordered" evidence="1">
    <location>
        <begin position="376"/>
        <end position="396"/>
    </location>
</feature>
<feature type="region of interest" description="Disordered" evidence="1">
    <location>
        <begin position="494"/>
        <end position="554"/>
    </location>
</feature>
<dbReference type="SUPFAM" id="SSF57959">
    <property type="entry name" value="Leucine zipper domain"/>
    <property type="match status" value="1"/>
</dbReference>
<keyword evidence="4" id="KW-1185">Reference proteome</keyword>
<dbReference type="CDD" id="cd14688">
    <property type="entry name" value="bZIP_YAP"/>
    <property type="match status" value="1"/>
</dbReference>
<accession>A0A0P1BM20</accession>
<reference evidence="4" key="1">
    <citation type="submission" date="2014-09" db="EMBL/GenBank/DDBJ databases">
        <authorList>
            <person name="Sharma Rahul"/>
            <person name="Thines Marco"/>
        </authorList>
    </citation>
    <scope>NUCLEOTIDE SEQUENCE [LARGE SCALE GENOMIC DNA]</scope>
</reference>
<name>A0A0P1BM20_9BASI</name>
<dbReference type="EMBL" id="CCYA01000254">
    <property type="protein sequence ID" value="CEH17117.1"/>
    <property type="molecule type" value="Genomic_DNA"/>
</dbReference>
<feature type="compositionally biased region" description="Polar residues" evidence="1">
    <location>
        <begin position="173"/>
        <end position="184"/>
    </location>
</feature>
<organism evidence="3 4">
    <name type="scientific">Ceraceosorus bombacis</name>
    <dbReference type="NCBI Taxonomy" id="401625"/>
    <lineage>
        <taxon>Eukaryota</taxon>
        <taxon>Fungi</taxon>
        <taxon>Dikarya</taxon>
        <taxon>Basidiomycota</taxon>
        <taxon>Ustilaginomycotina</taxon>
        <taxon>Exobasidiomycetes</taxon>
        <taxon>Ceraceosorales</taxon>
        <taxon>Ceraceosoraceae</taxon>
        <taxon>Ceraceosorus</taxon>
    </lineage>
</organism>
<dbReference type="InterPro" id="IPR046347">
    <property type="entry name" value="bZIP_sf"/>
</dbReference>
<feature type="region of interest" description="Disordered" evidence="1">
    <location>
        <begin position="169"/>
        <end position="239"/>
    </location>
</feature>
<feature type="region of interest" description="Disordered" evidence="1">
    <location>
        <begin position="419"/>
        <end position="457"/>
    </location>
</feature>
<dbReference type="Pfam" id="PF00170">
    <property type="entry name" value="bZIP_1"/>
    <property type="match status" value="1"/>
</dbReference>
<dbReference type="Gene3D" id="1.20.5.170">
    <property type="match status" value="1"/>
</dbReference>
<feature type="region of interest" description="Disordered" evidence="1">
    <location>
        <begin position="1"/>
        <end position="77"/>
    </location>
</feature>
<dbReference type="PANTHER" id="PTHR42070:SF1">
    <property type="entry name" value="FILAMENT ASSOCIATED PROTEIN, PUTATIVE (AFU_ORTHOLOGUE AFUA_8G06630)-RELATED"/>
    <property type="match status" value="1"/>
</dbReference>
<dbReference type="PROSITE" id="PS00036">
    <property type="entry name" value="BZIP_BASIC"/>
    <property type="match status" value="1"/>
</dbReference>
<dbReference type="InterPro" id="IPR004827">
    <property type="entry name" value="bZIP"/>
</dbReference>
<feature type="compositionally biased region" description="Low complexity" evidence="1">
    <location>
        <begin position="537"/>
        <end position="554"/>
    </location>
</feature>
<feature type="compositionally biased region" description="Polar residues" evidence="1">
    <location>
        <begin position="419"/>
        <end position="442"/>
    </location>
</feature>
<feature type="compositionally biased region" description="Low complexity" evidence="1">
    <location>
        <begin position="186"/>
        <end position="200"/>
    </location>
</feature>
<dbReference type="STRING" id="401625.A0A0P1BM20"/>
<feature type="compositionally biased region" description="Polar residues" evidence="1">
    <location>
        <begin position="127"/>
        <end position="138"/>
    </location>
</feature>